<organism evidence="1 2">
    <name type="scientific">Megasphaera hexanoica</name>
    <dbReference type="NCBI Taxonomy" id="1675036"/>
    <lineage>
        <taxon>Bacteria</taxon>
        <taxon>Bacillati</taxon>
        <taxon>Bacillota</taxon>
        <taxon>Negativicutes</taxon>
        <taxon>Veillonellales</taxon>
        <taxon>Veillonellaceae</taxon>
        <taxon>Megasphaera</taxon>
    </lineage>
</organism>
<accession>A0A848C377</accession>
<dbReference type="EMBL" id="JABAFG010000018">
    <property type="protein sequence ID" value="NME28993.1"/>
    <property type="molecule type" value="Genomic_DNA"/>
</dbReference>
<dbReference type="AlphaFoldDB" id="A0A848C377"/>
<proteinExistence type="predicted"/>
<name>A0A848C377_9FIRM</name>
<reference evidence="1 2" key="1">
    <citation type="submission" date="2020-04" db="EMBL/GenBank/DDBJ databases">
        <authorList>
            <person name="Hitch T.C.A."/>
            <person name="Wylensek D."/>
            <person name="Clavel T."/>
        </authorList>
    </citation>
    <scope>NUCLEOTIDE SEQUENCE [LARGE SCALE GENOMIC DNA]</scope>
    <source>
        <strain evidence="1 2">Oil-RF-744-FAT-WT-6-1</strain>
    </source>
</reference>
<evidence type="ECO:0000313" key="2">
    <source>
        <dbReference type="Proteomes" id="UP000591071"/>
    </source>
</evidence>
<evidence type="ECO:0000313" key="1">
    <source>
        <dbReference type="EMBL" id="NME28993.1"/>
    </source>
</evidence>
<dbReference type="Proteomes" id="UP000591071">
    <property type="component" value="Unassembled WGS sequence"/>
</dbReference>
<gene>
    <name evidence="1" type="ORF">HF872_10235</name>
</gene>
<sequence length="522" mass="59699">MEIVYISLKTVSPVILTAPGSSQIMTTCNDSFSGTVLRGVLANVYIQQNNLGIHADENENFCRFFFDKLRFIQANVVVHGHRSSYLPLSLMKAKDSQNMPEILDLFKDNSKAGYKSLKGMAWVDSLTGTLYPAEVCRSVSFHMSRSSCSERIGGHSKDGKVFTYESIDKGQVFQGALVGDKEDLEDFLKQLPLQNNILRCRLGRSRYTQYGQCELTFSDPEPIPTVSVSKDVDLVLDTPLIPLSGNVSLAEDVLQCVADSMNTLTGTSDFFIGKVFGASQNVENFVGIWGMHRQQVQALTAGTAFELLKKTEWTKTDQNALQNVLYKGMGIRCEEGFGQIRIWQSDVKRVGRTELGEKEKSFVPIQSAESRKIVLYILKKYQSEQLKQQAYNDAKQMKVESVSSVTHMFARLESWLGDRRNISKSRERFHQRFQEELRHGSPFESHLRRLFIQGRSLYDIFEQDSDMPYEKTNCLSQIPEKLIAAADFYPLDSELFYEYWSWLFRHGRKQSIRLNRERKEEE</sequence>
<comment type="caution">
    <text evidence="1">The sequence shown here is derived from an EMBL/GenBank/DDBJ whole genome shotgun (WGS) entry which is preliminary data.</text>
</comment>
<dbReference type="RefSeq" id="WP_170087896.1">
    <property type="nucleotide sequence ID" value="NZ_JABAFG010000018.1"/>
</dbReference>
<protein>
    <submittedName>
        <fullName evidence="1">Uncharacterized protein</fullName>
    </submittedName>
</protein>